<keyword evidence="3" id="KW-1185">Reference proteome</keyword>
<reference evidence="2 3" key="1">
    <citation type="submission" date="2020-08" db="EMBL/GenBank/DDBJ databases">
        <title>Whole-Genome Sequence of French Clinical Streptomyces mexicanus Strain Q0842.</title>
        <authorList>
            <person name="Boxberger M."/>
            <person name="La Scola B."/>
        </authorList>
    </citation>
    <scope>NUCLEOTIDE SEQUENCE [LARGE SCALE GENOMIC DNA]</scope>
    <source>
        <strain evidence="2 3">Marseille-Q0842</strain>
    </source>
</reference>
<dbReference type="AlphaFoldDB" id="A0A7X1I7S0"/>
<gene>
    <name evidence="2" type="ORF">H1R13_34425</name>
</gene>
<dbReference type="InterPro" id="IPR014710">
    <property type="entry name" value="RmlC-like_jellyroll"/>
</dbReference>
<organism evidence="2 3">
    <name type="scientific">Streptomyces mexicanus</name>
    <dbReference type="NCBI Taxonomy" id="178566"/>
    <lineage>
        <taxon>Bacteria</taxon>
        <taxon>Bacillati</taxon>
        <taxon>Actinomycetota</taxon>
        <taxon>Actinomycetes</taxon>
        <taxon>Kitasatosporales</taxon>
        <taxon>Streptomycetaceae</taxon>
        <taxon>Streptomyces</taxon>
    </lineage>
</organism>
<accession>A0A7X1I7S0</accession>
<dbReference type="Gene3D" id="2.60.120.10">
    <property type="entry name" value="Jelly Rolls"/>
    <property type="match status" value="1"/>
</dbReference>
<sequence length="110" mass="12154">MTLHQTEGAPFAGVTTADERKELEGVDLFPLLMEGACEIFRVVWSPNHPREACQHGSHEEIAIVLAGTLVDEDGRTYGPWDCWRRPAEDVHHPRSGPEGAEVLIIRRGGA</sequence>
<feature type="region of interest" description="Disordered" evidence="1">
    <location>
        <begin position="88"/>
        <end position="110"/>
    </location>
</feature>
<name>A0A7X1I7S0_9ACTN</name>
<evidence type="ECO:0000313" key="3">
    <source>
        <dbReference type="Proteomes" id="UP000517694"/>
    </source>
</evidence>
<evidence type="ECO:0008006" key="4">
    <source>
        <dbReference type="Google" id="ProtNLM"/>
    </source>
</evidence>
<evidence type="ECO:0000256" key="1">
    <source>
        <dbReference type="SAM" id="MobiDB-lite"/>
    </source>
</evidence>
<dbReference type="Proteomes" id="UP000517694">
    <property type="component" value="Unassembled WGS sequence"/>
</dbReference>
<dbReference type="EMBL" id="JACMHY010000022">
    <property type="protein sequence ID" value="MBC2869870.1"/>
    <property type="molecule type" value="Genomic_DNA"/>
</dbReference>
<comment type="caution">
    <text evidence="2">The sequence shown here is derived from an EMBL/GenBank/DDBJ whole genome shotgun (WGS) entry which is preliminary data.</text>
</comment>
<dbReference type="SUPFAM" id="SSF51182">
    <property type="entry name" value="RmlC-like cupins"/>
    <property type="match status" value="1"/>
</dbReference>
<dbReference type="OrthoDB" id="4105826at2"/>
<dbReference type="RefSeq" id="WP_159675563.1">
    <property type="nucleotide sequence ID" value="NZ_JACMHY010000022.1"/>
</dbReference>
<protein>
    <recommendedName>
        <fullName evidence="4">ChrR-like cupin domain-containing protein</fullName>
    </recommendedName>
</protein>
<dbReference type="InterPro" id="IPR011051">
    <property type="entry name" value="RmlC_Cupin_sf"/>
</dbReference>
<proteinExistence type="predicted"/>
<evidence type="ECO:0000313" key="2">
    <source>
        <dbReference type="EMBL" id="MBC2869870.1"/>
    </source>
</evidence>